<comment type="catalytic activity">
    <reaction evidence="1">
        <text>ATP + protein L-histidine = ADP + protein N-phospho-L-histidine.</text>
        <dbReference type="EC" id="2.7.13.3"/>
    </reaction>
</comment>
<dbReference type="Gene3D" id="1.20.5.1930">
    <property type="match status" value="1"/>
</dbReference>
<gene>
    <name evidence="11" type="ORF">E6Q80_16385</name>
</gene>
<dbReference type="GO" id="GO:0016020">
    <property type="term" value="C:membrane"/>
    <property type="evidence" value="ECO:0007669"/>
    <property type="project" value="UniProtKB-SubCell"/>
</dbReference>
<dbReference type="RefSeq" id="WP_276660366.1">
    <property type="nucleotide sequence ID" value="NZ_SSFD01000260.1"/>
</dbReference>
<keyword evidence="7" id="KW-0902">Two-component regulatory system</keyword>
<evidence type="ECO:0000259" key="10">
    <source>
        <dbReference type="PROSITE" id="PS50885"/>
    </source>
</evidence>
<protein>
    <recommendedName>
        <fullName evidence="3">histidine kinase</fullName>
        <ecNumber evidence="3">2.7.13.3</ecNumber>
    </recommendedName>
</protein>
<keyword evidence="6" id="KW-0418">Kinase</keyword>
<keyword evidence="4" id="KW-0597">Phosphoprotein</keyword>
<keyword evidence="8" id="KW-1133">Transmembrane helix</keyword>
<evidence type="ECO:0000256" key="5">
    <source>
        <dbReference type="ARBA" id="ARBA00022679"/>
    </source>
</evidence>
<keyword evidence="8" id="KW-0812">Transmembrane</keyword>
<sequence>MSGARTPSLQARLSLVLTVLIAVLMSAGAAVWMRETRQAIHEEVEAATRVAQQWLVVVLAEQRDGDAEARARLLSRLAAVGRIRANRLEVFGVGGERLYVSPESPYKAGRDAPAWFAQHVAPELGARRLDAGALEVVLTPDTSRAVLDAWDHLVAALGWACALLLALWLATRVAIRRALAPLQQIHVALEHGARGRFDQRLPEYATRELALLARSYNRLADRLDESRATNARLEADQSLARTIQARLEQERRAIARELHDELGQSITAVRSIAGAILQRSAEQPGIHGSAQAILAMTGHMQDGVHAILQRLRRDAPAARERIEDTLQAYCALWASHHEGIALRCQIEPLGEARDEPLDDGVGLAVLRVLQESLTNVARHARARSVEVRVGLRREGGGRDGQAEIEVEVRDDGRGLGPQPTPGRHGLAGMRERLAELHGRLELHSPPTGGLCVRARLPQALRQPLPVTQ</sequence>
<dbReference type="Pfam" id="PF02518">
    <property type="entry name" value="HATPase_c"/>
    <property type="match status" value="1"/>
</dbReference>
<dbReference type="PROSITE" id="PS50109">
    <property type="entry name" value="HIS_KIN"/>
    <property type="match status" value="1"/>
</dbReference>
<dbReference type="Gene3D" id="3.30.565.10">
    <property type="entry name" value="Histidine kinase-like ATPase, C-terminal domain"/>
    <property type="match status" value="1"/>
</dbReference>
<dbReference type="SMART" id="SM00304">
    <property type="entry name" value="HAMP"/>
    <property type="match status" value="1"/>
</dbReference>
<evidence type="ECO:0000256" key="2">
    <source>
        <dbReference type="ARBA" id="ARBA00004370"/>
    </source>
</evidence>
<dbReference type="PROSITE" id="PS50885">
    <property type="entry name" value="HAMP"/>
    <property type="match status" value="1"/>
</dbReference>
<evidence type="ECO:0000256" key="1">
    <source>
        <dbReference type="ARBA" id="ARBA00000085"/>
    </source>
</evidence>
<dbReference type="CDD" id="cd06225">
    <property type="entry name" value="HAMP"/>
    <property type="match status" value="1"/>
</dbReference>
<evidence type="ECO:0000313" key="11">
    <source>
        <dbReference type="EMBL" id="TXH81912.1"/>
    </source>
</evidence>
<organism evidence="11 12">
    <name type="scientific">Thauera aminoaromatica</name>
    <dbReference type="NCBI Taxonomy" id="164330"/>
    <lineage>
        <taxon>Bacteria</taxon>
        <taxon>Pseudomonadati</taxon>
        <taxon>Pseudomonadota</taxon>
        <taxon>Betaproteobacteria</taxon>
        <taxon>Rhodocyclales</taxon>
        <taxon>Zoogloeaceae</taxon>
        <taxon>Thauera</taxon>
    </lineage>
</organism>
<dbReference type="GO" id="GO:0046983">
    <property type="term" value="F:protein dimerization activity"/>
    <property type="evidence" value="ECO:0007669"/>
    <property type="project" value="InterPro"/>
</dbReference>
<dbReference type="PANTHER" id="PTHR24421">
    <property type="entry name" value="NITRATE/NITRITE SENSOR PROTEIN NARX-RELATED"/>
    <property type="match status" value="1"/>
</dbReference>
<keyword evidence="5" id="KW-0808">Transferase</keyword>
<dbReference type="CDD" id="cd16917">
    <property type="entry name" value="HATPase_UhpB-NarQ-NarX-like"/>
    <property type="match status" value="1"/>
</dbReference>
<dbReference type="Pfam" id="PF07730">
    <property type="entry name" value="HisKA_3"/>
    <property type="match status" value="1"/>
</dbReference>
<accession>A0A5C7SEU3</accession>
<reference evidence="11 12" key="1">
    <citation type="submission" date="2018-09" db="EMBL/GenBank/DDBJ databases">
        <title>Metagenome Assembled Genomes from an Advanced Water Purification Facility.</title>
        <authorList>
            <person name="Stamps B.W."/>
            <person name="Spear J.R."/>
        </authorList>
    </citation>
    <scope>NUCLEOTIDE SEQUENCE [LARGE SCALE GENOMIC DNA]</scope>
    <source>
        <strain evidence="11">Bin_27_1</strain>
    </source>
</reference>
<evidence type="ECO:0000256" key="8">
    <source>
        <dbReference type="SAM" id="Phobius"/>
    </source>
</evidence>
<dbReference type="InterPro" id="IPR003594">
    <property type="entry name" value="HATPase_dom"/>
</dbReference>
<name>A0A5C7SEU3_THASP</name>
<dbReference type="Proteomes" id="UP000321192">
    <property type="component" value="Unassembled WGS sequence"/>
</dbReference>
<dbReference type="InterPro" id="IPR050482">
    <property type="entry name" value="Sensor_HK_TwoCompSys"/>
</dbReference>
<dbReference type="GO" id="GO:0000155">
    <property type="term" value="F:phosphorelay sensor kinase activity"/>
    <property type="evidence" value="ECO:0007669"/>
    <property type="project" value="InterPro"/>
</dbReference>
<evidence type="ECO:0000256" key="4">
    <source>
        <dbReference type="ARBA" id="ARBA00022553"/>
    </source>
</evidence>
<dbReference type="InterPro" id="IPR005467">
    <property type="entry name" value="His_kinase_dom"/>
</dbReference>
<dbReference type="EMBL" id="SSFD01000260">
    <property type="protein sequence ID" value="TXH81912.1"/>
    <property type="molecule type" value="Genomic_DNA"/>
</dbReference>
<dbReference type="PANTHER" id="PTHR24421:SF58">
    <property type="entry name" value="SIGNAL TRANSDUCTION HISTIDINE-PROTEIN KINASE_PHOSPHATASE UHPB"/>
    <property type="match status" value="1"/>
</dbReference>
<dbReference type="InterPro" id="IPR011712">
    <property type="entry name" value="Sig_transdc_His_kin_sub3_dim/P"/>
</dbReference>
<dbReference type="EC" id="2.7.13.3" evidence="3"/>
<dbReference type="InterPro" id="IPR003660">
    <property type="entry name" value="HAMP_dom"/>
</dbReference>
<evidence type="ECO:0000259" key="9">
    <source>
        <dbReference type="PROSITE" id="PS50109"/>
    </source>
</evidence>
<dbReference type="Pfam" id="PF00672">
    <property type="entry name" value="HAMP"/>
    <property type="match status" value="1"/>
</dbReference>
<evidence type="ECO:0000256" key="3">
    <source>
        <dbReference type="ARBA" id="ARBA00012438"/>
    </source>
</evidence>
<dbReference type="AlphaFoldDB" id="A0A5C7SEU3"/>
<proteinExistence type="predicted"/>
<dbReference type="SUPFAM" id="SSF55874">
    <property type="entry name" value="ATPase domain of HSP90 chaperone/DNA topoisomerase II/histidine kinase"/>
    <property type="match status" value="1"/>
</dbReference>
<dbReference type="SMART" id="SM00387">
    <property type="entry name" value="HATPase_c"/>
    <property type="match status" value="1"/>
</dbReference>
<evidence type="ECO:0000313" key="12">
    <source>
        <dbReference type="Proteomes" id="UP000321192"/>
    </source>
</evidence>
<feature type="domain" description="Histidine kinase" evidence="9">
    <location>
        <begin position="257"/>
        <end position="460"/>
    </location>
</feature>
<evidence type="ECO:0000256" key="6">
    <source>
        <dbReference type="ARBA" id="ARBA00022777"/>
    </source>
</evidence>
<comment type="caution">
    <text evidence="11">The sequence shown here is derived from an EMBL/GenBank/DDBJ whole genome shotgun (WGS) entry which is preliminary data.</text>
</comment>
<comment type="subcellular location">
    <subcellularLocation>
        <location evidence="2">Membrane</location>
    </subcellularLocation>
</comment>
<keyword evidence="8" id="KW-0472">Membrane</keyword>
<feature type="domain" description="HAMP" evidence="10">
    <location>
        <begin position="176"/>
        <end position="228"/>
    </location>
</feature>
<dbReference type="Gene3D" id="6.10.340.10">
    <property type="match status" value="1"/>
</dbReference>
<evidence type="ECO:0000256" key="7">
    <source>
        <dbReference type="ARBA" id="ARBA00023012"/>
    </source>
</evidence>
<dbReference type="InterPro" id="IPR036890">
    <property type="entry name" value="HATPase_C_sf"/>
</dbReference>
<feature type="transmembrane region" description="Helical" evidence="8">
    <location>
        <begin position="149"/>
        <end position="170"/>
    </location>
</feature>